<keyword evidence="1" id="KW-0472">Membrane</keyword>
<protein>
    <submittedName>
        <fullName evidence="2">DUF4133 domain-containing protein</fullName>
    </submittedName>
</protein>
<evidence type="ECO:0000256" key="1">
    <source>
        <dbReference type="SAM" id="Phobius"/>
    </source>
</evidence>
<dbReference type="Pfam" id="PF13571">
    <property type="entry name" value="DUF4133"/>
    <property type="match status" value="1"/>
</dbReference>
<dbReference type="InterPro" id="IPR025407">
    <property type="entry name" value="DUF4133"/>
</dbReference>
<proteinExistence type="predicted"/>
<keyword evidence="1" id="KW-1133">Transmembrane helix</keyword>
<feature type="transmembrane region" description="Helical" evidence="1">
    <location>
        <begin position="52"/>
        <end position="73"/>
    </location>
</feature>
<dbReference type="EMBL" id="JAHSPG010000013">
    <property type="protein sequence ID" value="MBV4358794.1"/>
    <property type="molecule type" value="Genomic_DNA"/>
</dbReference>
<dbReference type="RefSeq" id="WP_217792513.1">
    <property type="nucleotide sequence ID" value="NZ_JAHSPG010000013.1"/>
</dbReference>
<comment type="caution">
    <text evidence="2">The sequence shown here is derived from an EMBL/GenBank/DDBJ whole genome shotgun (WGS) entry which is preliminary data.</text>
</comment>
<name>A0A9E2SC52_9BACT</name>
<sequence>MATNSVYTINKGINKSIEFKGLKAQYIWYLGGGLLCLLVGFAIMYVLKVNTYLSLAIITVMGVILFSQVYKLNNQFGEHGMMKHSAKRMLPTVLKSNSRKCFQKK</sequence>
<reference evidence="2" key="1">
    <citation type="submission" date="2021-06" db="EMBL/GenBank/DDBJ databases">
        <authorList>
            <person name="Huq M.A."/>
        </authorList>
    </citation>
    <scope>NUCLEOTIDE SEQUENCE</scope>
    <source>
        <strain evidence="2">MAH-26</strain>
    </source>
</reference>
<accession>A0A9E2SC52</accession>
<gene>
    <name evidence="2" type="ORF">KTO63_16635</name>
</gene>
<evidence type="ECO:0000313" key="3">
    <source>
        <dbReference type="Proteomes" id="UP000812270"/>
    </source>
</evidence>
<keyword evidence="1" id="KW-0812">Transmembrane</keyword>
<dbReference type="Proteomes" id="UP000812270">
    <property type="component" value="Unassembled WGS sequence"/>
</dbReference>
<feature type="transmembrane region" description="Helical" evidence="1">
    <location>
        <begin position="26"/>
        <end position="46"/>
    </location>
</feature>
<dbReference type="AlphaFoldDB" id="A0A9E2SC52"/>
<evidence type="ECO:0000313" key="2">
    <source>
        <dbReference type="EMBL" id="MBV4358794.1"/>
    </source>
</evidence>
<keyword evidence="3" id="KW-1185">Reference proteome</keyword>
<organism evidence="2 3">
    <name type="scientific">Pinibacter aurantiacus</name>
    <dbReference type="NCBI Taxonomy" id="2851599"/>
    <lineage>
        <taxon>Bacteria</taxon>
        <taxon>Pseudomonadati</taxon>
        <taxon>Bacteroidota</taxon>
        <taxon>Chitinophagia</taxon>
        <taxon>Chitinophagales</taxon>
        <taxon>Chitinophagaceae</taxon>
        <taxon>Pinibacter</taxon>
    </lineage>
</organism>